<reference evidence="1 2" key="1">
    <citation type="submission" date="2015-03" db="EMBL/GenBank/DDBJ databases">
        <title>Draft genome sequences of two protease-producing strains of Arsukibacterium isolated from two cold and alkaline environments.</title>
        <authorList>
            <person name="Lylloff J.E."/>
            <person name="Skov L.B."/>
            <person name="Jepsen M."/>
            <person name="Hallin P.F."/>
            <person name="Sorensen S.J."/>
            <person name="Stougaard P."/>
            <person name="Glaring M.A."/>
        </authorList>
    </citation>
    <scope>NUCLEOTIDE SEQUENCE [LARGE SCALE GENOMIC DNA]</scope>
    <source>
        <strain evidence="1 2">GCM72</strain>
    </source>
</reference>
<accession>A0A0M2VCB6</accession>
<name>A0A0M2VCB6_9GAMM</name>
<keyword evidence="2" id="KW-1185">Reference proteome</keyword>
<sequence length="134" mass="14460">MNIESYTDLIRAAGQQSEPQRLLFVFAKAELPNGFTDTQKNNFEQGHGGALAPVLCVDKLPEEVTDFSTLVTESISTGVDWDIAFVSAIGGRGGFAPNNDEAAQPLKMMTEKIQGGMIADFLTFNKAGELVALY</sequence>
<dbReference type="OrthoDB" id="6182044at2"/>
<comment type="caution">
    <text evidence="1">The sequence shown here is derived from an EMBL/GenBank/DDBJ whole genome shotgun (WGS) entry which is preliminary data.</text>
</comment>
<dbReference type="AlphaFoldDB" id="A0A0M2VCB6"/>
<dbReference type="Proteomes" id="UP000034228">
    <property type="component" value="Unassembled WGS sequence"/>
</dbReference>
<protein>
    <submittedName>
        <fullName evidence="1">Ribonucleotide reductase subunit alpha</fullName>
    </submittedName>
</protein>
<organism evidence="1 2">
    <name type="scientific">Arsukibacterium ikkense</name>
    <dbReference type="NCBI Taxonomy" id="336831"/>
    <lineage>
        <taxon>Bacteria</taxon>
        <taxon>Pseudomonadati</taxon>
        <taxon>Pseudomonadota</taxon>
        <taxon>Gammaproteobacteria</taxon>
        <taxon>Chromatiales</taxon>
        <taxon>Chromatiaceae</taxon>
        <taxon>Arsukibacterium</taxon>
    </lineage>
</organism>
<evidence type="ECO:0000313" key="2">
    <source>
        <dbReference type="Proteomes" id="UP000034228"/>
    </source>
</evidence>
<evidence type="ECO:0000313" key="1">
    <source>
        <dbReference type="EMBL" id="KKO46768.1"/>
    </source>
</evidence>
<dbReference type="EMBL" id="LAHO01000002">
    <property type="protein sequence ID" value="KKO46768.1"/>
    <property type="molecule type" value="Genomic_DNA"/>
</dbReference>
<dbReference type="PATRIC" id="fig|336831.14.peg.3576"/>
<dbReference type="RefSeq" id="WP_046556014.1">
    <property type="nucleotide sequence ID" value="NZ_LAHO01000002.1"/>
</dbReference>
<proteinExistence type="predicted"/>
<gene>
    <name evidence="1" type="ORF">WG68_02105</name>
</gene>